<sequence>MPADQRPRLSRGLIAELVARGWDVPAELRPVDTTSPADSENPEPG</sequence>
<protein>
    <submittedName>
        <fullName evidence="2">Uncharacterized protein</fullName>
    </submittedName>
</protein>
<evidence type="ECO:0000313" key="2">
    <source>
        <dbReference type="EMBL" id="WUI80093.1"/>
    </source>
</evidence>
<proteinExistence type="predicted"/>
<evidence type="ECO:0000256" key="1">
    <source>
        <dbReference type="SAM" id="MobiDB-lite"/>
    </source>
</evidence>
<reference evidence="2 3" key="1">
    <citation type="submission" date="2022-10" db="EMBL/GenBank/DDBJ databases">
        <title>The complete genomes of actinobacterial strains from the NBC collection.</title>
        <authorList>
            <person name="Joergensen T.S."/>
            <person name="Alvarez Arevalo M."/>
            <person name="Sterndorff E.B."/>
            <person name="Faurdal D."/>
            <person name="Vuksanovic O."/>
            <person name="Mourched A.-S."/>
            <person name="Charusanti P."/>
            <person name="Shaw S."/>
            <person name="Blin K."/>
            <person name="Weber T."/>
        </authorList>
    </citation>
    <scope>NUCLEOTIDE SEQUENCE [LARGE SCALE GENOMIC DNA]</scope>
    <source>
        <strain evidence="2 3">NBC_00396</strain>
    </source>
</reference>
<name>A0ABZ1PA35_9ACTN</name>
<feature type="region of interest" description="Disordered" evidence="1">
    <location>
        <begin position="23"/>
        <end position="45"/>
    </location>
</feature>
<gene>
    <name evidence="2" type="ORF">OG375_19220</name>
</gene>
<dbReference type="RefSeq" id="WP_244219151.1">
    <property type="nucleotide sequence ID" value="NZ_CP107936.1"/>
</dbReference>
<dbReference type="EMBL" id="CP107941">
    <property type="protein sequence ID" value="WUI80093.1"/>
    <property type="molecule type" value="Genomic_DNA"/>
</dbReference>
<evidence type="ECO:0000313" key="3">
    <source>
        <dbReference type="Proteomes" id="UP001346877"/>
    </source>
</evidence>
<dbReference type="Proteomes" id="UP001346877">
    <property type="component" value="Chromosome"/>
</dbReference>
<organism evidence="2 3">
    <name type="scientific">Micromonospora zamorensis</name>
    <dbReference type="NCBI Taxonomy" id="709883"/>
    <lineage>
        <taxon>Bacteria</taxon>
        <taxon>Bacillati</taxon>
        <taxon>Actinomycetota</taxon>
        <taxon>Actinomycetes</taxon>
        <taxon>Micromonosporales</taxon>
        <taxon>Micromonosporaceae</taxon>
        <taxon>Micromonospora</taxon>
    </lineage>
</organism>
<keyword evidence="3" id="KW-1185">Reference proteome</keyword>
<accession>A0ABZ1PA35</accession>